<feature type="transmembrane region" description="Helical" evidence="1">
    <location>
        <begin position="73"/>
        <end position="89"/>
    </location>
</feature>
<organism evidence="2">
    <name type="scientific">marine metagenome</name>
    <dbReference type="NCBI Taxonomy" id="408172"/>
    <lineage>
        <taxon>unclassified sequences</taxon>
        <taxon>metagenomes</taxon>
        <taxon>ecological metagenomes</taxon>
    </lineage>
</organism>
<protein>
    <recommendedName>
        <fullName evidence="3">Integral membrane protein</fullName>
    </recommendedName>
</protein>
<dbReference type="AlphaFoldDB" id="A0A382GLJ6"/>
<feature type="transmembrane region" description="Helical" evidence="1">
    <location>
        <begin position="41"/>
        <end position="61"/>
    </location>
</feature>
<keyword evidence="1" id="KW-0472">Membrane</keyword>
<keyword evidence="1" id="KW-0812">Transmembrane</keyword>
<sequence>MKLKALFMAQGALLIILGLLGLVAGESSISGLGIEVTPDLLTLNRVVAISTLTMGVIVFRIPAWAGNNLREPALIGGAINTVWIINLVYDMNVGATSGTGVIVNLVLVIVFAILFFVMGARHKNS</sequence>
<reference evidence="2" key="1">
    <citation type="submission" date="2018-05" db="EMBL/GenBank/DDBJ databases">
        <authorList>
            <person name="Lanie J.A."/>
            <person name="Ng W.-L."/>
            <person name="Kazmierczak K.M."/>
            <person name="Andrzejewski T.M."/>
            <person name="Davidsen T.M."/>
            <person name="Wayne K.J."/>
            <person name="Tettelin H."/>
            <person name="Glass J.I."/>
            <person name="Rusch D."/>
            <person name="Podicherti R."/>
            <person name="Tsui H.-C.T."/>
            <person name="Winkler M.E."/>
        </authorList>
    </citation>
    <scope>NUCLEOTIDE SEQUENCE</scope>
</reference>
<feature type="transmembrane region" description="Helical" evidence="1">
    <location>
        <begin position="101"/>
        <end position="120"/>
    </location>
</feature>
<evidence type="ECO:0008006" key="3">
    <source>
        <dbReference type="Google" id="ProtNLM"/>
    </source>
</evidence>
<evidence type="ECO:0000313" key="2">
    <source>
        <dbReference type="EMBL" id="SVB75051.1"/>
    </source>
</evidence>
<proteinExistence type="predicted"/>
<dbReference type="EMBL" id="UINC01055780">
    <property type="protein sequence ID" value="SVB75051.1"/>
    <property type="molecule type" value="Genomic_DNA"/>
</dbReference>
<keyword evidence="1" id="KW-1133">Transmembrane helix</keyword>
<accession>A0A382GLJ6</accession>
<name>A0A382GLJ6_9ZZZZ</name>
<evidence type="ECO:0000256" key="1">
    <source>
        <dbReference type="SAM" id="Phobius"/>
    </source>
</evidence>
<gene>
    <name evidence="2" type="ORF">METZ01_LOCUS227905</name>
</gene>